<dbReference type="InterPro" id="IPR029063">
    <property type="entry name" value="SAM-dependent_MTases_sf"/>
</dbReference>
<proteinExistence type="predicted"/>
<comment type="caution">
    <text evidence="2">The sequence shown here is derived from an EMBL/GenBank/DDBJ whole genome shotgun (WGS) entry which is preliminary data.</text>
</comment>
<evidence type="ECO:0000313" key="3">
    <source>
        <dbReference type="Proteomes" id="UP000612055"/>
    </source>
</evidence>
<sequence>MARGKGSGNTGGPAVDALYSLMQSFENKLGGGEGVEGLYGSITQGGMQKVLDCLRHNTGFNKSSKLVDIGAGLGRPLLHAMVTAGLEDVWGVELDSVKCNKATAFCGHVIENMALKGMIRADSRVPEIYCSSIEEVKSLDPATHAYSFWEGVPGTGKIAFGELFAKSKTLKAVAVVQRAVRGEEPAAMMREWGFGPVMLISAFPVSMSGSGRSFTAYVFSKVAPAAARLLANAALTAPPAHAGAQGAEREQQERKEGTDGAEPEEDVEDEIPTQKYTSPLGSPRKPEGEPGPSSPAKKACSGSVRQAPSVGTPPRSRNDGISAKGLKGPNQGEPQPASSQLPTEPRPAKPSKARKPAAQQQQKLTDSAPFSRRTKGDAAGKAPGKPAKAAAPASSENTAPSSSLGTRSSSRLAAIRAASELQGC</sequence>
<feature type="compositionally biased region" description="Polar residues" evidence="1">
    <location>
        <begin position="332"/>
        <end position="342"/>
    </location>
</feature>
<accession>A0A836C5N1</accession>
<dbReference type="EMBL" id="JAEHOE010000002">
    <property type="protein sequence ID" value="KAG2501386.1"/>
    <property type="molecule type" value="Genomic_DNA"/>
</dbReference>
<dbReference type="OrthoDB" id="443402at2759"/>
<feature type="region of interest" description="Disordered" evidence="1">
    <location>
        <begin position="240"/>
        <end position="424"/>
    </location>
</feature>
<organism evidence="2 3">
    <name type="scientific">Edaphochlamys debaryana</name>
    <dbReference type="NCBI Taxonomy" id="47281"/>
    <lineage>
        <taxon>Eukaryota</taxon>
        <taxon>Viridiplantae</taxon>
        <taxon>Chlorophyta</taxon>
        <taxon>core chlorophytes</taxon>
        <taxon>Chlorophyceae</taxon>
        <taxon>CS clade</taxon>
        <taxon>Chlamydomonadales</taxon>
        <taxon>Chlamydomonadales incertae sedis</taxon>
        <taxon>Edaphochlamys</taxon>
    </lineage>
</organism>
<dbReference type="AlphaFoldDB" id="A0A836C5N1"/>
<reference evidence="2" key="1">
    <citation type="journal article" date="2020" name="bioRxiv">
        <title>Comparative genomics of Chlamydomonas.</title>
        <authorList>
            <person name="Craig R.J."/>
            <person name="Hasan A.R."/>
            <person name="Ness R.W."/>
            <person name="Keightley P.D."/>
        </authorList>
    </citation>
    <scope>NUCLEOTIDE SEQUENCE</scope>
    <source>
        <strain evidence="2">CCAP 11/70</strain>
    </source>
</reference>
<dbReference type="Proteomes" id="UP000612055">
    <property type="component" value="Unassembled WGS sequence"/>
</dbReference>
<evidence type="ECO:0000313" key="2">
    <source>
        <dbReference type="EMBL" id="KAG2501386.1"/>
    </source>
</evidence>
<feature type="compositionally biased region" description="Basic and acidic residues" evidence="1">
    <location>
        <begin position="247"/>
        <end position="258"/>
    </location>
</feature>
<dbReference type="SUPFAM" id="SSF53335">
    <property type="entry name" value="S-adenosyl-L-methionine-dependent methyltransferases"/>
    <property type="match status" value="1"/>
</dbReference>
<feature type="compositionally biased region" description="Low complexity" evidence="1">
    <location>
        <begin position="377"/>
        <end position="393"/>
    </location>
</feature>
<feature type="compositionally biased region" description="Acidic residues" evidence="1">
    <location>
        <begin position="259"/>
        <end position="271"/>
    </location>
</feature>
<keyword evidence="3" id="KW-1185">Reference proteome</keyword>
<evidence type="ECO:0008006" key="4">
    <source>
        <dbReference type="Google" id="ProtNLM"/>
    </source>
</evidence>
<name>A0A836C5N1_9CHLO</name>
<dbReference type="Gene3D" id="3.40.50.150">
    <property type="entry name" value="Vaccinia Virus protein VP39"/>
    <property type="match status" value="1"/>
</dbReference>
<protein>
    <recommendedName>
        <fullName evidence="4">DOT1 domain-containing protein</fullName>
    </recommendedName>
</protein>
<gene>
    <name evidence="2" type="ORF">HYH03_001174</name>
</gene>
<evidence type="ECO:0000256" key="1">
    <source>
        <dbReference type="SAM" id="MobiDB-lite"/>
    </source>
</evidence>
<feature type="compositionally biased region" description="Low complexity" evidence="1">
    <location>
        <begin position="401"/>
        <end position="424"/>
    </location>
</feature>